<dbReference type="EMBL" id="FQXR01000003">
    <property type="protein sequence ID" value="SHH56957.1"/>
    <property type="molecule type" value="Genomic_DNA"/>
</dbReference>
<name>A0A1M5U1P6_9FIRM</name>
<evidence type="ECO:0000313" key="1">
    <source>
        <dbReference type="EMBL" id="SHH56957.1"/>
    </source>
</evidence>
<reference evidence="1 2" key="1">
    <citation type="submission" date="2016-11" db="EMBL/GenBank/DDBJ databases">
        <authorList>
            <person name="Jaros S."/>
            <person name="Januszkiewicz K."/>
            <person name="Wedrychowicz H."/>
        </authorList>
    </citation>
    <scope>NUCLEOTIDE SEQUENCE [LARGE SCALE GENOMIC DNA]</scope>
    <source>
        <strain evidence="1 2">DSM 13106</strain>
    </source>
</reference>
<evidence type="ECO:0000313" key="2">
    <source>
        <dbReference type="Proteomes" id="UP000184389"/>
    </source>
</evidence>
<dbReference type="Proteomes" id="UP000184389">
    <property type="component" value="Unassembled WGS sequence"/>
</dbReference>
<gene>
    <name evidence="1" type="ORF">SAMN02745180_00500</name>
</gene>
<keyword evidence="2" id="KW-1185">Reference proteome</keyword>
<sequence length="96" mass="11640">MECIELGYARIITGEDGKVEYAEDIYYPDERVQYFLEEVGLSFYLDDMKFKENSEILIVFKYEEMVYTNYFGTEYDENIDIVHEQILDENIWDEEE</sequence>
<proteinExistence type="predicted"/>
<dbReference type="AlphaFoldDB" id="A0A1M5U1P6"/>
<protein>
    <submittedName>
        <fullName evidence="1">Uncharacterized protein</fullName>
    </submittedName>
</protein>
<accession>A0A1M5U1P6</accession>
<dbReference type="STRING" id="1123281.SAMN02745180_00500"/>
<dbReference type="RefSeq" id="WP_072743094.1">
    <property type="nucleotide sequence ID" value="NZ_FQXR01000003.1"/>
</dbReference>
<organism evidence="1 2">
    <name type="scientific">Sporanaerobacter acetigenes DSM 13106</name>
    <dbReference type="NCBI Taxonomy" id="1123281"/>
    <lineage>
        <taxon>Bacteria</taxon>
        <taxon>Bacillati</taxon>
        <taxon>Bacillota</taxon>
        <taxon>Tissierellia</taxon>
        <taxon>Tissierellales</taxon>
        <taxon>Sporanaerobacteraceae</taxon>
        <taxon>Sporanaerobacter</taxon>
    </lineage>
</organism>